<evidence type="ECO:0000256" key="1">
    <source>
        <dbReference type="SAM" id="MobiDB-lite"/>
    </source>
</evidence>
<comment type="caution">
    <text evidence="2">The sequence shown here is derived from an EMBL/GenBank/DDBJ whole genome shotgun (WGS) entry which is preliminary data.</text>
</comment>
<evidence type="ECO:0000313" key="3">
    <source>
        <dbReference type="Proteomes" id="UP000596742"/>
    </source>
</evidence>
<sequence length="290" mass="32656">MGYNTSSVGIQKKKSDNVLPSLSTPESPGIKKSVTIPKQTEQWHVSEAESSSEDNDSTTQETLSPSFLINLVKTNIVVMEGQYEEKTKDGFVTIDFWKAVFSLDHHFQTIINHEPSSERLDIMETITKHFKNHQTVKILCNICTEILESGSSSGYPGISTQNIDFVSSLLSVLVNSSDNNFELCRIVSQQTNFLYIATKKLQQWKIPHFDEFDTQSEDGSHILESLITVLHNITMFEDNVPNVRDVNCIEAMKPYLESKDDTIRLLCLPTLADLVDESESEMIKSNGDVI</sequence>
<dbReference type="OrthoDB" id="6145023at2759"/>
<reference evidence="2" key="1">
    <citation type="submission" date="2018-11" db="EMBL/GenBank/DDBJ databases">
        <authorList>
            <person name="Alioto T."/>
            <person name="Alioto T."/>
        </authorList>
    </citation>
    <scope>NUCLEOTIDE SEQUENCE</scope>
</reference>
<dbReference type="AlphaFoldDB" id="A0A8B6EIN2"/>
<dbReference type="EMBL" id="UYJE01005101">
    <property type="protein sequence ID" value="VDI33915.1"/>
    <property type="molecule type" value="Genomic_DNA"/>
</dbReference>
<proteinExistence type="predicted"/>
<name>A0A8B6EIN2_MYTGA</name>
<dbReference type="SUPFAM" id="SSF48371">
    <property type="entry name" value="ARM repeat"/>
    <property type="match status" value="1"/>
</dbReference>
<protein>
    <submittedName>
        <fullName evidence="2">Uncharacterized protein</fullName>
    </submittedName>
</protein>
<dbReference type="InterPro" id="IPR011989">
    <property type="entry name" value="ARM-like"/>
</dbReference>
<organism evidence="2 3">
    <name type="scientific">Mytilus galloprovincialis</name>
    <name type="common">Mediterranean mussel</name>
    <dbReference type="NCBI Taxonomy" id="29158"/>
    <lineage>
        <taxon>Eukaryota</taxon>
        <taxon>Metazoa</taxon>
        <taxon>Spiralia</taxon>
        <taxon>Lophotrochozoa</taxon>
        <taxon>Mollusca</taxon>
        <taxon>Bivalvia</taxon>
        <taxon>Autobranchia</taxon>
        <taxon>Pteriomorphia</taxon>
        <taxon>Mytilida</taxon>
        <taxon>Mytiloidea</taxon>
        <taxon>Mytilidae</taxon>
        <taxon>Mytilinae</taxon>
        <taxon>Mytilus</taxon>
    </lineage>
</organism>
<dbReference type="Proteomes" id="UP000596742">
    <property type="component" value="Unassembled WGS sequence"/>
</dbReference>
<feature type="region of interest" description="Disordered" evidence="1">
    <location>
        <begin position="1"/>
        <end position="62"/>
    </location>
</feature>
<evidence type="ECO:0000313" key="2">
    <source>
        <dbReference type="EMBL" id="VDI33915.1"/>
    </source>
</evidence>
<gene>
    <name evidence="2" type="ORF">MGAL_10B020413</name>
</gene>
<dbReference type="Gene3D" id="1.25.10.10">
    <property type="entry name" value="Leucine-rich Repeat Variant"/>
    <property type="match status" value="1"/>
</dbReference>
<dbReference type="InterPro" id="IPR016024">
    <property type="entry name" value="ARM-type_fold"/>
</dbReference>
<keyword evidence="3" id="KW-1185">Reference proteome</keyword>
<accession>A0A8B6EIN2</accession>